<evidence type="ECO:0000313" key="3">
    <source>
        <dbReference type="Proteomes" id="UP000093508"/>
    </source>
</evidence>
<protein>
    <recommendedName>
        <fullName evidence="5">DUF3828 domain-containing protein</fullName>
    </recommendedName>
</protein>
<dbReference type="Proteomes" id="UP000093508">
    <property type="component" value="Unassembled WGS sequence"/>
</dbReference>
<evidence type="ECO:0000313" key="4">
    <source>
        <dbReference type="Proteomes" id="UP000184069"/>
    </source>
</evidence>
<accession>A0A1M6YAJ3</accession>
<dbReference type="EMBL" id="MAYF01000157">
    <property type="protein sequence ID" value="OCA78719.1"/>
    <property type="molecule type" value="Genomic_DNA"/>
</dbReference>
<name>A0A1M6YAJ3_9FLAO</name>
<dbReference type="EMBL" id="FRBM01000002">
    <property type="protein sequence ID" value="SHL15025.1"/>
    <property type="molecule type" value="Genomic_DNA"/>
</dbReference>
<evidence type="ECO:0008006" key="5">
    <source>
        <dbReference type="Google" id="ProtNLM"/>
    </source>
</evidence>
<keyword evidence="3" id="KW-1185">Reference proteome</keyword>
<evidence type="ECO:0000313" key="1">
    <source>
        <dbReference type="EMBL" id="OCA78719.1"/>
    </source>
</evidence>
<dbReference type="Proteomes" id="UP000184069">
    <property type="component" value="Unassembled WGS sequence"/>
</dbReference>
<dbReference type="AlphaFoldDB" id="A0A1M6YAJ3"/>
<dbReference type="Gene3D" id="3.10.450.50">
    <property type="match status" value="1"/>
</dbReference>
<sequence>MPGKPLLLSAACLLLIHCKKESTPNSIIVQDTIKQKSIGSVTEKNQDNTPIETVKTFLIWYRDNENNLSRFNTIKGGPQSENEPPANYSIDFEQVDKEISFLKNSNLLSEKFLATYRQNYMDGDEDFKKNPINDGPPQGFDYNYFFKTQDDYQSDLNQIEALNFTIKKVNSQLSHVDFHLKNCDMSYQYTLVKNNGDQWLIDSIENIDK</sequence>
<organism evidence="2 4">
    <name type="scientific">Chryseobacterium contaminans</name>
    <dbReference type="NCBI Taxonomy" id="1423959"/>
    <lineage>
        <taxon>Bacteria</taxon>
        <taxon>Pseudomonadati</taxon>
        <taxon>Bacteroidota</taxon>
        <taxon>Flavobacteriia</taxon>
        <taxon>Flavobacteriales</taxon>
        <taxon>Weeksellaceae</taxon>
        <taxon>Chryseobacterium group</taxon>
        <taxon>Chryseobacterium</taxon>
    </lineage>
</organism>
<gene>
    <name evidence="1" type="ORF">BBH99_07555</name>
    <name evidence="2" type="ORF">SAMN05444407_102422</name>
</gene>
<dbReference type="RefSeq" id="WP_066695233.1">
    <property type="nucleotide sequence ID" value="NZ_FRBM01000002.1"/>
</dbReference>
<reference evidence="2 4" key="2">
    <citation type="submission" date="2016-11" db="EMBL/GenBank/DDBJ databases">
        <authorList>
            <person name="Jaros S."/>
            <person name="Januszkiewicz K."/>
            <person name="Wedrychowicz H."/>
        </authorList>
    </citation>
    <scope>NUCLEOTIDE SEQUENCE [LARGE SCALE GENOMIC DNA]</scope>
    <source>
        <strain evidence="2 4">DSM 27621</strain>
    </source>
</reference>
<dbReference type="OrthoDB" id="648623at2"/>
<reference evidence="1 3" key="1">
    <citation type="submission" date="2016-07" db="EMBL/GenBank/DDBJ databases">
        <authorList>
            <person name="Jeong J.-J."/>
            <person name="Kim D.W."/>
            <person name="Sang M.K."/>
            <person name="Choi I.-G."/>
            <person name="Kim K.D."/>
        </authorList>
    </citation>
    <scope>NUCLEOTIDE SEQUENCE [LARGE SCALE GENOMIC DNA]</scope>
    <source>
        <strain evidence="1 3">C-26</strain>
    </source>
</reference>
<evidence type="ECO:0000313" key="2">
    <source>
        <dbReference type="EMBL" id="SHL15025.1"/>
    </source>
</evidence>
<proteinExistence type="predicted"/>